<dbReference type="Proteomes" id="UP000005258">
    <property type="component" value="Plasmid pTM1"/>
</dbReference>
<protein>
    <submittedName>
        <fullName evidence="2">Uncharacterized protein</fullName>
    </submittedName>
</protein>
<proteinExistence type="predicted"/>
<evidence type="ECO:0000313" key="3">
    <source>
        <dbReference type="Proteomes" id="UP000005258"/>
    </source>
</evidence>
<evidence type="ECO:0000313" key="2">
    <source>
        <dbReference type="EMBL" id="AFK55410.1"/>
    </source>
</evidence>
<evidence type="ECO:0000256" key="1">
    <source>
        <dbReference type="SAM" id="MobiDB-lite"/>
    </source>
</evidence>
<name>I3TRM2_TISMK</name>
<keyword evidence="3" id="KW-1185">Reference proteome</keyword>
<feature type="region of interest" description="Disordered" evidence="1">
    <location>
        <begin position="1"/>
        <end position="20"/>
    </location>
</feature>
<dbReference type="RefSeq" id="WP_014747087.1">
    <property type="nucleotide sequence ID" value="NC_017957.2"/>
</dbReference>
<accession>I3TRM2</accession>
<dbReference type="AlphaFoldDB" id="I3TRM2"/>
<dbReference type="HOGENOM" id="CLU_3085824_0_0_5"/>
<reference evidence="2 3" key="1">
    <citation type="journal article" date="2012" name="J. Am. Chem. Soc.">
        <title>Bacterial biosynthesis and maturation of the didemnin anti-cancer agents.</title>
        <authorList>
            <person name="Xu Y."/>
            <person name="Kersten R.D."/>
            <person name="Nam S.J."/>
            <person name="Lu L."/>
            <person name="Al-Suwailem A.M."/>
            <person name="Zheng H."/>
            <person name="Fenical W."/>
            <person name="Dorrestein P.C."/>
            <person name="Moore B.S."/>
            <person name="Qian P.Y."/>
        </authorList>
    </citation>
    <scope>NUCLEOTIDE SEQUENCE [LARGE SCALE GENOMIC DNA]</scope>
    <source>
        <strain evidence="2 3">KA081020-065</strain>
    </source>
</reference>
<keyword evidence="2" id="KW-0614">Plasmid</keyword>
<gene>
    <name evidence="2" type="ordered locus">TMO_a0007</name>
</gene>
<dbReference type="KEGG" id="tmo:TMO_a0007"/>
<geneLocation type="plasmid" evidence="2 3">
    <name>pTM1</name>
</geneLocation>
<sequence>MSLYRHESTPTPVKADALRPARKTWQQPVLSIEALSDTAAAPYTVSDGTIAS</sequence>
<organism evidence="2 3">
    <name type="scientific">Tistrella mobilis (strain KA081020-065)</name>
    <dbReference type="NCBI Taxonomy" id="1110502"/>
    <lineage>
        <taxon>Bacteria</taxon>
        <taxon>Pseudomonadati</taxon>
        <taxon>Pseudomonadota</taxon>
        <taxon>Alphaproteobacteria</taxon>
        <taxon>Geminicoccales</taxon>
        <taxon>Geminicoccaceae</taxon>
        <taxon>Tistrella</taxon>
    </lineage>
</organism>
<dbReference type="EMBL" id="CP003237">
    <property type="protein sequence ID" value="AFK55410.1"/>
    <property type="molecule type" value="Genomic_DNA"/>
</dbReference>